<proteinExistence type="predicted"/>
<dbReference type="EMBL" id="JBGMDY010000001">
    <property type="protein sequence ID" value="KAL2348968.1"/>
    <property type="molecule type" value="Genomic_DNA"/>
</dbReference>
<dbReference type="PANTHER" id="PTHR14000">
    <property type="entry name" value="FINGER CCCH DOMAIN PROTEIN, PUTATIVE (DUF3755)-RELATED"/>
    <property type="match status" value="1"/>
</dbReference>
<dbReference type="InterPro" id="IPR001005">
    <property type="entry name" value="SANT/Myb"/>
</dbReference>
<dbReference type="CDD" id="cd00167">
    <property type="entry name" value="SANT"/>
    <property type="match status" value="1"/>
</dbReference>
<reference evidence="2 3" key="1">
    <citation type="submission" date="2024-08" db="EMBL/GenBank/DDBJ databases">
        <title>Insights into the chromosomal genome structure of Flemingia macrophylla.</title>
        <authorList>
            <person name="Ding Y."/>
            <person name="Zhao Y."/>
            <person name="Bi W."/>
            <person name="Wu M."/>
            <person name="Zhao G."/>
            <person name="Gong Y."/>
            <person name="Li W."/>
            <person name="Zhang P."/>
        </authorList>
    </citation>
    <scope>NUCLEOTIDE SEQUENCE [LARGE SCALE GENOMIC DNA]</scope>
    <source>
        <strain evidence="2">DYQJB</strain>
        <tissue evidence="2">Leaf</tissue>
    </source>
</reference>
<gene>
    <name evidence="2" type="ORF">Fmac_002968</name>
</gene>
<dbReference type="Gene3D" id="1.10.10.60">
    <property type="entry name" value="Homeodomain-like"/>
    <property type="match status" value="1"/>
</dbReference>
<keyword evidence="3" id="KW-1185">Reference proteome</keyword>
<evidence type="ECO:0008006" key="4">
    <source>
        <dbReference type="Google" id="ProtNLM"/>
    </source>
</evidence>
<feature type="compositionally biased region" description="Basic and acidic residues" evidence="1">
    <location>
        <begin position="61"/>
        <end position="74"/>
    </location>
</feature>
<evidence type="ECO:0000256" key="1">
    <source>
        <dbReference type="SAM" id="MobiDB-lite"/>
    </source>
</evidence>
<name>A0ABD1NM69_9FABA</name>
<dbReference type="AlphaFoldDB" id="A0ABD1NM69"/>
<feature type="region of interest" description="Disordered" evidence="1">
    <location>
        <begin position="323"/>
        <end position="362"/>
    </location>
</feature>
<accession>A0ABD1NM69</accession>
<protein>
    <recommendedName>
        <fullName evidence="4">Myb-like domain-containing protein</fullName>
    </recommendedName>
</protein>
<feature type="region of interest" description="Disordered" evidence="1">
    <location>
        <begin position="1"/>
        <end position="117"/>
    </location>
</feature>
<feature type="compositionally biased region" description="Basic and acidic residues" evidence="1">
    <location>
        <begin position="91"/>
        <end position="117"/>
    </location>
</feature>
<comment type="caution">
    <text evidence="2">The sequence shown here is derived from an EMBL/GenBank/DDBJ whole genome shotgun (WGS) entry which is preliminary data.</text>
</comment>
<dbReference type="SUPFAM" id="SSF46689">
    <property type="entry name" value="Homeodomain-like"/>
    <property type="match status" value="1"/>
</dbReference>
<organism evidence="2 3">
    <name type="scientific">Flemingia macrophylla</name>
    <dbReference type="NCBI Taxonomy" id="520843"/>
    <lineage>
        <taxon>Eukaryota</taxon>
        <taxon>Viridiplantae</taxon>
        <taxon>Streptophyta</taxon>
        <taxon>Embryophyta</taxon>
        <taxon>Tracheophyta</taxon>
        <taxon>Spermatophyta</taxon>
        <taxon>Magnoliopsida</taxon>
        <taxon>eudicotyledons</taxon>
        <taxon>Gunneridae</taxon>
        <taxon>Pentapetalae</taxon>
        <taxon>rosids</taxon>
        <taxon>fabids</taxon>
        <taxon>Fabales</taxon>
        <taxon>Fabaceae</taxon>
        <taxon>Papilionoideae</taxon>
        <taxon>50 kb inversion clade</taxon>
        <taxon>NPAAA clade</taxon>
        <taxon>indigoferoid/millettioid clade</taxon>
        <taxon>Phaseoleae</taxon>
        <taxon>Flemingia</taxon>
    </lineage>
</organism>
<dbReference type="PANTHER" id="PTHR14000:SF17">
    <property type="entry name" value="MYB-LIKE DOMAIN-CONTAINING PROTEIN"/>
    <property type="match status" value="1"/>
</dbReference>
<evidence type="ECO:0000313" key="3">
    <source>
        <dbReference type="Proteomes" id="UP001603857"/>
    </source>
</evidence>
<feature type="compositionally biased region" description="Gly residues" evidence="1">
    <location>
        <begin position="77"/>
        <end position="88"/>
    </location>
</feature>
<dbReference type="InterPro" id="IPR009057">
    <property type="entry name" value="Homeodomain-like_sf"/>
</dbReference>
<feature type="compositionally biased region" description="Polar residues" evidence="1">
    <location>
        <begin position="337"/>
        <end position="347"/>
    </location>
</feature>
<dbReference type="Proteomes" id="UP001603857">
    <property type="component" value="Unassembled WGS sequence"/>
</dbReference>
<evidence type="ECO:0000313" key="2">
    <source>
        <dbReference type="EMBL" id="KAL2348968.1"/>
    </source>
</evidence>
<sequence length="456" mass="50872">MSDRNSIRRSPRFFPIQDHITPNPKSAKRKVSAQTCAVATRRSPRLNGESSGEKLSGTRVKGGEAETHESRVVSEKGFGGGAKKGGNGKSVEGKTQEDRFVSEKGFGEGAKKRGNVERVEVRTEDNRVVMEKGFGEGRKKERKRKRVEVKTKEDRVVLDEGFGGGRKKGGNGKKRKRGVEEIGKGWTKEQELALERAYLAAKPSPHFWKNVSKLVPGKSQQDCFDRIHRDCMTPPQSQPRLRAKALKSSPLHEFSISASKLLKSNAKIVRKSNILKPKNIITQKSVEKLLQCHLKVDLDREGDIFSVLEPNIEFSINTLQPSEALSTPKQQKENKGFLQSCTETSSSSHKKPHSRFSGSHATDLVSPPVLKQVKSRVMHEKYINQLRCRESRRRADSTKIIGEGRFIQKKGVVRAAKVALVSEAREAINKFQQSQVNFMGNTCSSDEDNDAGDESE</sequence>